<sequence>MKALIQRIRGERKPALVREDRTPLKQKISYGVGHVFNDLCIQAWFSYILIYFTKVIKLSPVNAGYIFVVSQIADAISTPLIGYACDKRMSKRIEKRYGNKKIWHLIGSAGIALIWPFLYSPCPYCGEKAEEWVLLTYYGVLTALFSFFWPMVEISHLSLMPIVARRAKDALELGAIRSALKLGCGVYVYIVTWILLGQNSETTIDESVQKPFTYQTIIVIITGGFFAILFHWGVDEIGRSKKIEDEKKALQEKQSSRTDDAEKQALDKELNPLEIIEHSKTSPPKSIKQWFKCPDFYVMMIVYFTTQNVANLVQSYFPMYLTETMQFPKEAIAYFPLIILISGIISSMLVKRLNKKFSNRVIFCFGSVLAIISAAWFYFNPMETRNAIYAPTVIMGCGYSLMVVMSLAMVADLIGNDKQSSGFVYAFMAFVDKASLGLIVLGLQEYYPHSTGECIECRDYLRLAFAVLPGVEALIAFVAVAFFFQRTPFQNIRSPKEKEDKSTEFVCESPYYGEADFINIPSLRSTDV</sequence>
<name>A0A6P8IAC4_ACTTE</name>
<dbReference type="InterPro" id="IPR011701">
    <property type="entry name" value="MFS"/>
</dbReference>
<reference evidence="4 5" key="1">
    <citation type="submission" date="2025-04" db="UniProtKB">
        <authorList>
            <consortium name="RefSeq"/>
        </authorList>
    </citation>
    <scope>IDENTIFICATION</scope>
    <source>
        <tissue evidence="4 5">Tentacle</tissue>
    </source>
</reference>
<feature type="transmembrane region" description="Helical" evidence="2">
    <location>
        <begin position="463"/>
        <end position="484"/>
    </location>
</feature>
<dbReference type="Gene3D" id="1.20.1250.20">
    <property type="entry name" value="MFS general substrate transporter like domains"/>
    <property type="match status" value="2"/>
</dbReference>
<keyword evidence="2" id="KW-1133">Transmembrane helix</keyword>
<evidence type="ECO:0000313" key="5">
    <source>
        <dbReference type="RefSeq" id="XP_031561670.1"/>
    </source>
</evidence>
<dbReference type="FunFam" id="1.20.1250.20:FF:000431">
    <property type="entry name" value="Predicted protein"/>
    <property type="match status" value="1"/>
</dbReference>
<feature type="transmembrane region" description="Helical" evidence="2">
    <location>
        <begin position="387"/>
        <end position="411"/>
    </location>
</feature>
<feature type="transmembrane region" description="Helical" evidence="2">
    <location>
        <begin position="362"/>
        <end position="381"/>
    </location>
</feature>
<feature type="transmembrane region" description="Helical" evidence="2">
    <location>
        <begin position="296"/>
        <end position="319"/>
    </location>
</feature>
<dbReference type="PANTHER" id="PTHR11328:SF28">
    <property type="entry name" value="MAJOR FACILITATOR SUPERFAMILY DOMAIN-CONTAINING PROTEIN 12"/>
    <property type="match status" value="1"/>
</dbReference>
<dbReference type="GO" id="GO:0005886">
    <property type="term" value="C:plasma membrane"/>
    <property type="evidence" value="ECO:0007669"/>
    <property type="project" value="TreeGrafter"/>
</dbReference>
<feature type="transmembrane region" description="Helical" evidence="2">
    <location>
        <begin position="423"/>
        <end position="443"/>
    </location>
</feature>
<dbReference type="PANTHER" id="PTHR11328">
    <property type="entry name" value="MAJOR FACILITATOR SUPERFAMILY DOMAIN-CONTAINING PROTEIN"/>
    <property type="match status" value="1"/>
</dbReference>
<dbReference type="Pfam" id="PF07690">
    <property type="entry name" value="MFS_1"/>
    <property type="match status" value="1"/>
</dbReference>
<dbReference type="RefSeq" id="XP_031561670.1">
    <property type="nucleotide sequence ID" value="XM_031705810.1"/>
</dbReference>
<organism evidence="3 5">
    <name type="scientific">Actinia tenebrosa</name>
    <name type="common">Australian red waratah sea anemone</name>
    <dbReference type="NCBI Taxonomy" id="6105"/>
    <lineage>
        <taxon>Eukaryota</taxon>
        <taxon>Metazoa</taxon>
        <taxon>Cnidaria</taxon>
        <taxon>Anthozoa</taxon>
        <taxon>Hexacorallia</taxon>
        <taxon>Actiniaria</taxon>
        <taxon>Actiniidae</taxon>
        <taxon>Actinia</taxon>
    </lineage>
</organism>
<dbReference type="Proteomes" id="UP000515163">
    <property type="component" value="Unplaced"/>
</dbReference>
<gene>
    <name evidence="4 5" type="primary">LOC116297561</name>
</gene>
<dbReference type="RefSeq" id="XP_031561669.1">
    <property type="nucleotide sequence ID" value="XM_031705809.1"/>
</dbReference>
<dbReference type="InterPro" id="IPR036259">
    <property type="entry name" value="MFS_trans_sf"/>
</dbReference>
<dbReference type="AlphaFoldDB" id="A0A6P8IAC4"/>
<dbReference type="KEGG" id="aten:116297561"/>
<protein>
    <submittedName>
        <fullName evidence="4 5">Major facilitator superfamily domain-containing protein 12-like</fullName>
    </submittedName>
</protein>
<evidence type="ECO:0000256" key="2">
    <source>
        <dbReference type="SAM" id="Phobius"/>
    </source>
</evidence>
<feature type="transmembrane region" description="Helical" evidence="2">
    <location>
        <begin position="173"/>
        <end position="196"/>
    </location>
</feature>
<evidence type="ECO:0000313" key="4">
    <source>
        <dbReference type="RefSeq" id="XP_031561669.1"/>
    </source>
</evidence>
<keyword evidence="3" id="KW-1185">Reference proteome</keyword>
<feature type="transmembrane region" description="Helical" evidence="2">
    <location>
        <begin position="216"/>
        <end position="234"/>
    </location>
</feature>
<evidence type="ECO:0000313" key="3">
    <source>
        <dbReference type="Proteomes" id="UP000515163"/>
    </source>
</evidence>
<feature type="transmembrane region" description="Helical" evidence="2">
    <location>
        <begin position="132"/>
        <end position="152"/>
    </location>
</feature>
<dbReference type="GO" id="GO:0008643">
    <property type="term" value="P:carbohydrate transport"/>
    <property type="evidence" value="ECO:0007669"/>
    <property type="project" value="InterPro"/>
</dbReference>
<accession>A0A6P8IAC4</accession>
<feature type="transmembrane region" description="Helical" evidence="2">
    <location>
        <begin position="28"/>
        <end position="52"/>
    </location>
</feature>
<dbReference type="SUPFAM" id="SSF103473">
    <property type="entry name" value="MFS general substrate transporter"/>
    <property type="match status" value="1"/>
</dbReference>
<evidence type="ECO:0000256" key="1">
    <source>
        <dbReference type="ARBA" id="ARBA00008335"/>
    </source>
</evidence>
<dbReference type="CDD" id="cd17491">
    <property type="entry name" value="MFS_MFSD12"/>
    <property type="match status" value="1"/>
</dbReference>
<feature type="transmembrane region" description="Helical" evidence="2">
    <location>
        <begin position="102"/>
        <end position="120"/>
    </location>
</feature>
<proteinExistence type="inferred from homology"/>
<feature type="transmembrane region" description="Helical" evidence="2">
    <location>
        <begin position="331"/>
        <end position="350"/>
    </location>
</feature>
<keyword evidence="2" id="KW-0472">Membrane</keyword>
<keyword evidence="2" id="KW-0812">Transmembrane</keyword>
<dbReference type="GeneID" id="116297561"/>
<dbReference type="OrthoDB" id="1730117at2759"/>
<dbReference type="InterPro" id="IPR039672">
    <property type="entry name" value="MFS_2"/>
</dbReference>
<dbReference type="GO" id="GO:0015293">
    <property type="term" value="F:symporter activity"/>
    <property type="evidence" value="ECO:0007669"/>
    <property type="project" value="InterPro"/>
</dbReference>
<comment type="similarity">
    <text evidence="1">Belongs to the major facilitator superfamily.</text>
</comment>
<feature type="transmembrane region" description="Helical" evidence="2">
    <location>
        <begin position="64"/>
        <end position="82"/>
    </location>
</feature>